<evidence type="ECO:0000256" key="5">
    <source>
        <dbReference type="ARBA" id="ARBA00047686"/>
    </source>
</evidence>
<dbReference type="GO" id="GO:0000287">
    <property type="term" value="F:magnesium ion binding"/>
    <property type="evidence" value="ECO:0007669"/>
    <property type="project" value="InterPro"/>
</dbReference>
<feature type="domain" description="dUTPase-like" evidence="6">
    <location>
        <begin position="1"/>
        <end position="128"/>
    </location>
</feature>
<proteinExistence type="inferred from homology"/>
<reference evidence="7 8" key="1">
    <citation type="submission" date="2020-07" db="EMBL/GenBank/DDBJ databases">
        <title>Complete genome and description of Corynebacterium incognita strain Marseille-Q3630 sp. nov.</title>
        <authorList>
            <person name="Boxberger M."/>
        </authorList>
    </citation>
    <scope>NUCLEOTIDE SEQUENCE [LARGE SCALE GENOMIC DNA]</scope>
    <source>
        <strain evidence="7 8">Marseille-Q3630</strain>
    </source>
</reference>
<keyword evidence="8" id="KW-1185">Reference proteome</keyword>
<dbReference type="KEGG" id="cik:H0194_04655"/>
<dbReference type="InterPro" id="IPR036157">
    <property type="entry name" value="dUTPase-like_sf"/>
</dbReference>
<evidence type="ECO:0000256" key="1">
    <source>
        <dbReference type="ARBA" id="ARBA00006581"/>
    </source>
</evidence>
<keyword evidence="4" id="KW-0546">Nucleotide metabolism</keyword>
<dbReference type="Proteomes" id="UP000515743">
    <property type="component" value="Chromosome"/>
</dbReference>
<evidence type="ECO:0000259" key="6">
    <source>
        <dbReference type="Pfam" id="PF00692"/>
    </source>
</evidence>
<dbReference type="Pfam" id="PF00692">
    <property type="entry name" value="dUTPase"/>
    <property type="match status" value="1"/>
</dbReference>
<evidence type="ECO:0000256" key="4">
    <source>
        <dbReference type="ARBA" id="ARBA00023080"/>
    </source>
</evidence>
<name>A0A7G7CSF1_9CORY</name>
<dbReference type="InterPro" id="IPR033704">
    <property type="entry name" value="dUTPase_trimeric"/>
</dbReference>
<sequence>MPARAHEDDAGLDLRADCEVFLRPGQRFLMPTGVRMRIPHGHVGLVCPRSGLAMKHGISIVNAPGVVDAGYTGEVKVNLVNLGERAVMLRAGERIAQLVIVPVDMRPVRTVERLLSTERGDKGHGSTGVK</sequence>
<dbReference type="RefSeq" id="WP_185176890.1">
    <property type="nucleotide sequence ID" value="NZ_CP059404.1"/>
</dbReference>
<dbReference type="GO" id="GO:0006226">
    <property type="term" value="P:dUMP biosynthetic process"/>
    <property type="evidence" value="ECO:0007669"/>
    <property type="project" value="InterPro"/>
</dbReference>
<dbReference type="EMBL" id="CP059404">
    <property type="protein sequence ID" value="QNE90517.1"/>
    <property type="molecule type" value="Genomic_DNA"/>
</dbReference>
<gene>
    <name evidence="7" type="primary">dut</name>
    <name evidence="7" type="ORF">H0194_04655</name>
</gene>
<organism evidence="7 8">
    <name type="scientific">Corynebacterium incognita</name>
    <dbReference type="NCBI Taxonomy" id="2754725"/>
    <lineage>
        <taxon>Bacteria</taxon>
        <taxon>Bacillati</taxon>
        <taxon>Actinomycetota</taxon>
        <taxon>Actinomycetes</taxon>
        <taxon>Mycobacteriales</taxon>
        <taxon>Corynebacteriaceae</taxon>
        <taxon>Corynebacterium</taxon>
    </lineage>
</organism>
<dbReference type="PANTHER" id="PTHR11241:SF0">
    <property type="entry name" value="DEOXYURIDINE 5'-TRIPHOSPHATE NUCLEOTIDOHYDROLASE"/>
    <property type="match status" value="1"/>
</dbReference>
<dbReference type="GO" id="GO:0046081">
    <property type="term" value="P:dUTP catabolic process"/>
    <property type="evidence" value="ECO:0007669"/>
    <property type="project" value="InterPro"/>
</dbReference>
<dbReference type="InterPro" id="IPR029054">
    <property type="entry name" value="dUTPase-like"/>
</dbReference>
<protein>
    <recommendedName>
        <fullName evidence="2">dUTP diphosphatase</fullName>
        <ecNumber evidence="2">3.6.1.23</ecNumber>
    </recommendedName>
</protein>
<dbReference type="GO" id="GO:0004170">
    <property type="term" value="F:dUTP diphosphatase activity"/>
    <property type="evidence" value="ECO:0007669"/>
    <property type="project" value="UniProtKB-EC"/>
</dbReference>
<dbReference type="PANTHER" id="PTHR11241">
    <property type="entry name" value="DEOXYURIDINE 5'-TRIPHOSPHATE NUCLEOTIDOHYDROLASE"/>
    <property type="match status" value="1"/>
</dbReference>
<dbReference type="EC" id="3.6.1.23" evidence="2"/>
<accession>A0A7G7CSF1</accession>
<dbReference type="AlphaFoldDB" id="A0A7G7CSF1"/>
<dbReference type="NCBIfam" id="NF001862">
    <property type="entry name" value="PRK00601.1"/>
    <property type="match status" value="1"/>
</dbReference>
<dbReference type="SUPFAM" id="SSF51283">
    <property type="entry name" value="dUTPase-like"/>
    <property type="match status" value="1"/>
</dbReference>
<comment type="similarity">
    <text evidence="1">Belongs to the dUTPase family.</text>
</comment>
<keyword evidence="3 7" id="KW-0378">Hydrolase</keyword>
<dbReference type="InterPro" id="IPR008181">
    <property type="entry name" value="dUTPase"/>
</dbReference>
<dbReference type="Gene3D" id="2.70.40.10">
    <property type="match status" value="1"/>
</dbReference>
<dbReference type="CDD" id="cd07557">
    <property type="entry name" value="trimeric_dUTPase"/>
    <property type="match status" value="1"/>
</dbReference>
<dbReference type="NCBIfam" id="TIGR00576">
    <property type="entry name" value="dut"/>
    <property type="match status" value="1"/>
</dbReference>
<evidence type="ECO:0000313" key="7">
    <source>
        <dbReference type="EMBL" id="QNE90517.1"/>
    </source>
</evidence>
<comment type="catalytic activity">
    <reaction evidence="5">
        <text>dUTP + H2O = dUMP + diphosphate + H(+)</text>
        <dbReference type="Rhea" id="RHEA:10248"/>
        <dbReference type="ChEBI" id="CHEBI:15377"/>
        <dbReference type="ChEBI" id="CHEBI:15378"/>
        <dbReference type="ChEBI" id="CHEBI:33019"/>
        <dbReference type="ChEBI" id="CHEBI:61555"/>
        <dbReference type="ChEBI" id="CHEBI:246422"/>
        <dbReference type="EC" id="3.6.1.23"/>
    </reaction>
</comment>
<evidence type="ECO:0000256" key="2">
    <source>
        <dbReference type="ARBA" id="ARBA00012379"/>
    </source>
</evidence>
<evidence type="ECO:0000256" key="3">
    <source>
        <dbReference type="ARBA" id="ARBA00022801"/>
    </source>
</evidence>
<evidence type="ECO:0000313" key="8">
    <source>
        <dbReference type="Proteomes" id="UP000515743"/>
    </source>
</evidence>